<dbReference type="PANTHER" id="PTHR35562:SF2">
    <property type="entry name" value="DNA ENDONUCLEASE SMRA-RELATED"/>
    <property type="match status" value="1"/>
</dbReference>
<proteinExistence type="predicted"/>
<dbReference type="RefSeq" id="WP_070064897.1">
    <property type="nucleotide sequence ID" value="NZ_MJMG01000003.1"/>
</dbReference>
<comment type="caution">
    <text evidence="2">The sequence shown here is derived from an EMBL/GenBank/DDBJ whole genome shotgun (WGS) entry which is preliminary data.</text>
</comment>
<evidence type="ECO:0000313" key="3">
    <source>
        <dbReference type="Proteomes" id="UP000175679"/>
    </source>
</evidence>
<dbReference type="Gene3D" id="3.30.1370.110">
    <property type="match status" value="1"/>
</dbReference>
<evidence type="ECO:0000313" key="2">
    <source>
        <dbReference type="EMBL" id="OEY86844.1"/>
    </source>
</evidence>
<dbReference type="AlphaFoldDB" id="A0A1E7QKV5"/>
<sequence>MSDEKLDWQKNVKRIECKKTTFNTYYQTKLPKKQLYTNNLQHRHDISQNYLKDKYFINVMLDLHNYSIDNAYHKLIDFIIENYQMCNRCLLVVTGHSSTINETETIKSSFNTWLNNPKIQHMILSCKQAAKKHGGKGAFYILLRRNINLT</sequence>
<evidence type="ECO:0000259" key="1">
    <source>
        <dbReference type="PROSITE" id="PS50828"/>
    </source>
</evidence>
<dbReference type="InterPro" id="IPR002625">
    <property type="entry name" value="Smr_dom"/>
</dbReference>
<name>A0A1E7QKV5_WOLPI</name>
<dbReference type="Pfam" id="PF01713">
    <property type="entry name" value="Smr"/>
    <property type="match status" value="1"/>
</dbReference>
<organism evidence="2 3">
    <name type="scientific">Wolbachia pipientis</name>
    <dbReference type="NCBI Taxonomy" id="955"/>
    <lineage>
        <taxon>Bacteria</taxon>
        <taxon>Pseudomonadati</taxon>
        <taxon>Pseudomonadota</taxon>
        <taxon>Alphaproteobacteria</taxon>
        <taxon>Rickettsiales</taxon>
        <taxon>Anaplasmataceae</taxon>
        <taxon>Wolbachieae</taxon>
        <taxon>Wolbachia</taxon>
    </lineage>
</organism>
<keyword evidence="3" id="KW-1185">Reference proteome</keyword>
<feature type="domain" description="Smr" evidence="1">
    <location>
        <begin position="61"/>
        <end position="144"/>
    </location>
</feature>
<dbReference type="InterPro" id="IPR036063">
    <property type="entry name" value="Smr_dom_sf"/>
</dbReference>
<dbReference type="OrthoDB" id="7165597at2"/>
<dbReference type="PROSITE" id="PS50828">
    <property type="entry name" value="SMR"/>
    <property type="match status" value="1"/>
</dbReference>
<reference evidence="2 3" key="1">
    <citation type="submission" date="2016-09" db="EMBL/GenBank/DDBJ databases">
        <title>Genomic evidence for plant-parasitic nematodes as the earliest Wolbachia hosts.</title>
        <authorList>
            <person name="Brown A.M."/>
            <person name="Wasala S.K."/>
            <person name="Howe D.K."/>
            <person name="Peetz A.B."/>
            <person name="Zasada I.A."/>
            <person name="Denver D.R."/>
        </authorList>
    </citation>
    <scope>NUCLEOTIDE SEQUENCE [LARGE SCALE GENOMIC DNA]</scope>
    <source>
        <strain evidence="3">wPpe</strain>
    </source>
</reference>
<dbReference type="Proteomes" id="UP000175679">
    <property type="component" value="Unassembled WGS sequence"/>
</dbReference>
<gene>
    <name evidence="2" type="ORF">BIY23_04670</name>
</gene>
<accession>A0A1E7QKV5</accession>
<dbReference type="PANTHER" id="PTHR35562">
    <property type="entry name" value="DNA ENDONUCLEASE SMRA-RELATED"/>
    <property type="match status" value="1"/>
</dbReference>
<dbReference type="EMBL" id="MJMG01000003">
    <property type="protein sequence ID" value="OEY86844.1"/>
    <property type="molecule type" value="Genomic_DNA"/>
</dbReference>
<dbReference type="SUPFAM" id="SSF160443">
    <property type="entry name" value="SMR domain-like"/>
    <property type="match status" value="1"/>
</dbReference>
<protein>
    <recommendedName>
        <fullName evidence="1">Smr domain-containing protein</fullName>
    </recommendedName>
</protein>